<feature type="region of interest" description="Disordered" evidence="1">
    <location>
        <begin position="104"/>
        <end position="183"/>
    </location>
</feature>
<feature type="compositionally biased region" description="Basic and acidic residues" evidence="1">
    <location>
        <begin position="120"/>
        <end position="130"/>
    </location>
</feature>
<dbReference type="AlphaFoldDB" id="A0A1W0WGE5"/>
<dbReference type="OrthoDB" id="10064891at2759"/>
<proteinExistence type="predicted"/>
<protein>
    <submittedName>
        <fullName evidence="2">Uncharacterized protein</fullName>
    </submittedName>
</protein>
<gene>
    <name evidence="2" type="ORF">BV898_11506</name>
</gene>
<reference evidence="3" key="1">
    <citation type="submission" date="2017-01" db="EMBL/GenBank/DDBJ databases">
        <title>Comparative genomics of anhydrobiosis in the tardigrade Hypsibius dujardini.</title>
        <authorList>
            <person name="Yoshida Y."/>
            <person name="Koutsovoulos G."/>
            <person name="Laetsch D."/>
            <person name="Stevens L."/>
            <person name="Kumar S."/>
            <person name="Horikawa D."/>
            <person name="Ishino K."/>
            <person name="Komine S."/>
            <person name="Tomita M."/>
            <person name="Blaxter M."/>
            <person name="Arakawa K."/>
        </authorList>
    </citation>
    <scope>NUCLEOTIDE SEQUENCE [LARGE SCALE GENOMIC DNA]</scope>
    <source>
        <strain evidence="3">Z151</strain>
    </source>
</reference>
<evidence type="ECO:0000313" key="3">
    <source>
        <dbReference type="Proteomes" id="UP000192578"/>
    </source>
</evidence>
<organism evidence="2 3">
    <name type="scientific">Hypsibius exemplaris</name>
    <name type="common">Freshwater tardigrade</name>
    <dbReference type="NCBI Taxonomy" id="2072580"/>
    <lineage>
        <taxon>Eukaryota</taxon>
        <taxon>Metazoa</taxon>
        <taxon>Ecdysozoa</taxon>
        <taxon>Tardigrada</taxon>
        <taxon>Eutardigrada</taxon>
        <taxon>Parachela</taxon>
        <taxon>Hypsibioidea</taxon>
        <taxon>Hypsibiidae</taxon>
        <taxon>Hypsibius</taxon>
    </lineage>
</organism>
<evidence type="ECO:0000256" key="1">
    <source>
        <dbReference type="SAM" id="MobiDB-lite"/>
    </source>
</evidence>
<evidence type="ECO:0000313" key="2">
    <source>
        <dbReference type="EMBL" id="OQV14269.1"/>
    </source>
</evidence>
<sequence length="240" mass="25419">MPQAGSGLVAPSLDPSFPSSSGVATSAGVNIRQCATAPNLAGMMNINRYANLDSHSPMVMGSPPHPGSLLVGSLPMKFYPLPSKYGNLSAAVSLSQMNLSTSPPKIHVDLGQTPSFSVGPHDEQDSRPSSRADLPAPYVQTCDTPNGTPRGTPMGSPQLAARKRVASTSNMLDRKPSSGGLLGWLTRSSQSIQPEAEFFHQKEDMPSLQSMTASRSKLSLKPRPKMPSLADVNIFTPSEY</sequence>
<keyword evidence="3" id="KW-1185">Reference proteome</keyword>
<name>A0A1W0WGE5_HYPEX</name>
<dbReference type="Proteomes" id="UP000192578">
    <property type="component" value="Unassembled WGS sequence"/>
</dbReference>
<feature type="region of interest" description="Disordered" evidence="1">
    <location>
        <begin position="201"/>
        <end position="228"/>
    </location>
</feature>
<feature type="compositionally biased region" description="Polar residues" evidence="1">
    <location>
        <begin position="207"/>
        <end position="217"/>
    </location>
</feature>
<accession>A0A1W0WGE5</accession>
<dbReference type="EMBL" id="MTYJ01000107">
    <property type="protein sequence ID" value="OQV14269.1"/>
    <property type="molecule type" value="Genomic_DNA"/>
</dbReference>
<comment type="caution">
    <text evidence="2">The sequence shown here is derived from an EMBL/GenBank/DDBJ whole genome shotgun (WGS) entry which is preliminary data.</text>
</comment>
<feature type="region of interest" description="Disordered" evidence="1">
    <location>
        <begin position="1"/>
        <end position="24"/>
    </location>
</feature>